<sequence>MSLWDFLISLKLGIFLAAKNFKLFLEDLSSNVLKTFVSSAVNLFKNYVIAKWKQVGESQGVLADRVHEGERNQLHSDESSHSLYRSIGYFQALGCEIPNEFNHRNDGNSISFLVRNSRCIPLAVCVAFGPTNEFYHFLVEFVVNGCLEIQHNGFYLERSESCRLWFISNPMYAWEKKLRFKSYSNPIVLYVVSIAIACTESPSLQDVGNRGSEGWDERFMRTTNAFYKDPQLF</sequence>
<feature type="chain" id="PRO_5043351069" evidence="1">
    <location>
        <begin position="18"/>
        <end position="233"/>
    </location>
</feature>
<keyword evidence="3" id="KW-1185">Reference proteome</keyword>
<dbReference type="EMBL" id="PKMF04000373">
    <property type="protein sequence ID" value="KAK7835216.1"/>
    <property type="molecule type" value="Genomic_DNA"/>
</dbReference>
<name>A0AAW0K9F9_QUESU</name>
<evidence type="ECO:0000313" key="2">
    <source>
        <dbReference type="EMBL" id="KAK7835216.1"/>
    </source>
</evidence>
<dbReference type="AlphaFoldDB" id="A0AAW0K9F9"/>
<comment type="caution">
    <text evidence="2">The sequence shown here is derived from an EMBL/GenBank/DDBJ whole genome shotgun (WGS) entry which is preliminary data.</text>
</comment>
<proteinExistence type="predicted"/>
<organism evidence="2 3">
    <name type="scientific">Quercus suber</name>
    <name type="common">Cork oak</name>
    <dbReference type="NCBI Taxonomy" id="58331"/>
    <lineage>
        <taxon>Eukaryota</taxon>
        <taxon>Viridiplantae</taxon>
        <taxon>Streptophyta</taxon>
        <taxon>Embryophyta</taxon>
        <taxon>Tracheophyta</taxon>
        <taxon>Spermatophyta</taxon>
        <taxon>Magnoliopsida</taxon>
        <taxon>eudicotyledons</taxon>
        <taxon>Gunneridae</taxon>
        <taxon>Pentapetalae</taxon>
        <taxon>rosids</taxon>
        <taxon>fabids</taxon>
        <taxon>Fagales</taxon>
        <taxon>Fagaceae</taxon>
        <taxon>Quercus</taxon>
    </lineage>
</organism>
<protein>
    <submittedName>
        <fullName evidence="2">Uncharacterized protein</fullName>
    </submittedName>
</protein>
<evidence type="ECO:0000313" key="3">
    <source>
        <dbReference type="Proteomes" id="UP000237347"/>
    </source>
</evidence>
<gene>
    <name evidence="2" type="ORF">CFP56_023554</name>
</gene>
<dbReference type="Proteomes" id="UP000237347">
    <property type="component" value="Unassembled WGS sequence"/>
</dbReference>
<feature type="signal peptide" evidence="1">
    <location>
        <begin position="1"/>
        <end position="17"/>
    </location>
</feature>
<evidence type="ECO:0000256" key="1">
    <source>
        <dbReference type="SAM" id="SignalP"/>
    </source>
</evidence>
<accession>A0AAW0K9F9</accession>
<keyword evidence="1" id="KW-0732">Signal</keyword>
<reference evidence="2 3" key="1">
    <citation type="journal article" date="2018" name="Sci. Data">
        <title>The draft genome sequence of cork oak.</title>
        <authorList>
            <person name="Ramos A.M."/>
            <person name="Usie A."/>
            <person name="Barbosa P."/>
            <person name="Barros P.M."/>
            <person name="Capote T."/>
            <person name="Chaves I."/>
            <person name="Simoes F."/>
            <person name="Abreu I."/>
            <person name="Carrasquinho I."/>
            <person name="Faro C."/>
            <person name="Guimaraes J.B."/>
            <person name="Mendonca D."/>
            <person name="Nobrega F."/>
            <person name="Rodrigues L."/>
            <person name="Saibo N.J.M."/>
            <person name="Varela M.C."/>
            <person name="Egas C."/>
            <person name="Matos J."/>
            <person name="Miguel C.M."/>
            <person name="Oliveira M.M."/>
            <person name="Ricardo C.P."/>
            <person name="Goncalves S."/>
        </authorList>
    </citation>
    <scope>NUCLEOTIDE SEQUENCE [LARGE SCALE GENOMIC DNA]</scope>
    <source>
        <strain evidence="3">cv. HL8</strain>
    </source>
</reference>